<comment type="caution">
    <text evidence="1">The sequence shown here is derived from an EMBL/GenBank/DDBJ whole genome shotgun (WGS) entry which is preliminary data.</text>
</comment>
<name>A0ABV7ADH2_9RHOB</name>
<sequence>MTDFRFLLRNLRRPRLLIRAARFGLPDYRRERDLRRLLRPGDRAAALPAPAAALADLLAQELRLEASRQAGDAGYSLARHVLLLIALMGEARLLAGPADP</sequence>
<dbReference type="RefSeq" id="WP_377832020.1">
    <property type="nucleotide sequence ID" value="NZ_JBHRSK010000004.1"/>
</dbReference>
<evidence type="ECO:0000313" key="2">
    <source>
        <dbReference type="Proteomes" id="UP001595443"/>
    </source>
</evidence>
<protein>
    <submittedName>
        <fullName evidence="1">DUF6477 family protein</fullName>
    </submittedName>
</protein>
<dbReference type="Pfam" id="PF20083">
    <property type="entry name" value="DUF6477"/>
    <property type="match status" value="1"/>
</dbReference>
<keyword evidence="2" id="KW-1185">Reference proteome</keyword>
<dbReference type="EMBL" id="JBHRSK010000004">
    <property type="protein sequence ID" value="MFC2967384.1"/>
    <property type="molecule type" value="Genomic_DNA"/>
</dbReference>
<reference evidence="2" key="1">
    <citation type="journal article" date="2019" name="Int. J. Syst. Evol. Microbiol.">
        <title>The Global Catalogue of Microorganisms (GCM) 10K type strain sequencing project: providing services to taxonomists for standard genome sequencing and annotation.</title>
        <authorList>
            <consortium name="The Broad Institute Genomics Platform"/>
            <consortium name="The Broad Institute Genome Sequencing Center for Infectious Disease"/>
            <person name="Wu L."/>
            <person name="Ma J."/>
        </authorList>
    </citation>
    <scope>NUCLEOTIDE SEQUENCE [LARGE SCALE GENOMIC DNA]</scope>
    <source>
        <strain evidence="2">KCTC 62192</strain>
    </source>
</reference>
<gene>
    <name evidence="1" type="ORF">ACFOES_04700</name>
</gene>
<proteinExistence type="predicted"/>
<dbReference type="Proteomes" id="UP001595443">
    <property type="component" value="Unassembled WGS sequence"/>
</dbReference>
<evidence type="ECO:0000313" key="1">
    <source>
        <dbReference type="EMBL" id="MFC2967384.1"/>
    </source>
</evidence>
<accession>A0ABV7ADH2</accession>
<dbReference type="InterPro" id="IPR045516">
    <property type="entry name" value="DUF6477"/>
</dbReference>
<organism evidence="1 2">
    <name type="scientific">Acidimangrovimonas pyrenivorans</name>
    <dbReference type="NCBI Taxonomy" id="2030798"/>
    <lineage>
        <taxon>Bacteria</taxon>
        <taxon>Pseudomonadati</taxon>
        <taxon>Pseudomonadota</taxon>
        <taxon>Alphaproteobacteria</taxon>
        <taxon>Rhodobacterales</taxon>
        <taxon>Paracoccaceae</taxon>
        <taxon>Acidimangrovimonas</taxon>
    </lineage>
</organism>